<gene>
    <name evidence="7" type="ORF">XYLVIOL_LOCUS5560</name>
</gene>
<proteinExistence type="inferred from homology"/>
<evidence type="ECO:0000313" key="7">
    <source>
        <dbReference type="EMBL" id="CAL7942460.1"/>
    </source>
</evidence>
<dbReference type="SMART" id="SM00913">
    <property type="entry name" value="IBN_N"/>
    <property type="match status" value="1"/>
</dbReference>
<dbReference type="SUPFAM" id="SSF48371">
    <property type="entry name" value="ARM repeat"/>
    <property type="match status" value="1"/>
</dbReference>
<dbReference type="InterPro" id="IPR040709">
    <property type="entry name" value="Importin_rep_1"/>
</dbReference>
<evidence type="ECO:0000313" key="8">
    <source>
        <dbReference type="Proteomes" id="UP001642520"/>
    </source>
</evidence>
<dbReference type="Pfam" id="PF03810">
    <property type="entry name" value="IBN_N"/>
    <property type="match status" value="1"/>
</dbReference>
<accession>A0ABP1NN56</accession>
<dbReference type="Gene3D" id="1.25.10.10">
    <property type="entry name" value="Leucine-rich Repeat Variant"/>
    <property type="match status" value="1"/>
</dbReference>
<organism evidence="7 8">
    <name type="scientific">Xylocopa violacea</name>
    <name type="common">Violet carpenter bee</name>
    <name type="synonym">Apis violacea</name>
    <dbReference type="NCBI Taxonomy" id="135666"/>
    <lineage>
        <taxon>Eukaryota</taxon>
        <taxon>Metazoa</taxon>
        <taxon>Ecdysozoa</taxon>
        <taxon>Arthropoda</taxon>
        <taxon>Hexapoda</taxon>
        <taxon>Insecta</taxon>
        <taxon>Pterygota</taxon>
        <taxon>Neoptera</taxon>
        <taxon>Endopterygota</taxon>
        <taxon>Hymenoptera</taxon>
        <taxon>Apocrita</taxon>
        <taxon>Aculeata</taxon>
        <taxon>Apoidea</taxon>
        <taxon>Anthophila</taxon>
        <taxon>Apidae</taxon>
        <taxon>Xylocopa</taxon>
        <taxon>Xylocopa</taxon>
    </lineage>
</organism>
<feature type="domain" description="Importin N-terminal" evidence="6">
    <location>
        <begin position="22"/>
        <end position="88"/>
    </location>
</feature>
<dbReference type="Pfam" id="PF18773">
    <property type="entry name" value="Importin_rep"/>
    <property type="match status" value="1"/>
</dbReference>
<dbReference type="InterPro" id="IPR001494">
    <property type="entry name" value="Importin-beta_N"/>
</dbReference>
<keyword evidence="8" id="KW-1185">Reference proteome</keyword>
<dbReference type="Pfam" id="PF18806">
    <property type="entry name" value="Importin_rep_3"/>
    <property type="match status" value="1"/>
</dbReference>
<dbReference type="PROSITE" id="PS50166">
    <property type="entry name" value="IMPORTIN_B_NT"/>
    <property type="match status" value="1"/>
</dbReference>
<dbReference type="PANTHER" id="PTHR12363">
    <property type="entry name" value="TRANSPORTIN 3 AND IMPORTIN 13"/>
    <property type="match status" value="1"/>
</dbReference>
<evidence type="ECO:0000259" key="6">
    <source>
        <dbReference type="PROSITE" id="PS50166"/>
    </source>
</evidence>
<comment type="subcellular location">
    <subcellularLocation>
        <location evidence="1">Nucleus</location>
    </subcellularLocation>
</comment>
<name>A0ABP1NN56_XYLVO</name>
<sequence>MDYATVIDQAVKQFYAEGNNEVHSWLLRVQASPEAWTFVWELLDPSKSREAQFYAATTLHAKISKQWNEVPKNEYPALQERLVNVIKQPNMPKIVLSKLCQALAGFIANVSALAENEDNNENVVEELMRLLSYDSLPMLELLLRTLSVLPLEFERRYKARAAKLYEYLVNGWHKTTWLLHQVFSMSNPNSQDSDNDLHLLAMECALSWLKVSQLPLEATVHIYPHLLAAAAYYAPSREGQEEENVRGWEVVQECLYMIVTHHELRKRPLTLWEWAQSLVTMASQYSGKYFCEILTAIGEAHSRTFLYALVNEENETQKWTVEGLIELLLQCSEQKGRYPTDETRSSIPFGFWFALQDDVTSLDPPYESRALQVLKPVYARLAQALLRKSTLPSSPSEAGDADERELFRCYRQDVADTLDYCYRVLGQDLLVLLGRRLSQSLDSSEKWTDVESTLHAFEALADRVGTEESLYIPALMDLVLSHIPYDLYPEKVLACACSTMGAYAEWIGTHPDPWLNKVLRIVTLGLTGGSVTAPFATMALKDLARECQEQLSPFAPSILNTIEQILPNVTPGCAEGLRMMYAAGKLLNTLPSVEEKLAHLDATLGLCIIKIRSLLEQPWFMARDAVMNQLKMATMFFSTLEGSIGKAVLDGLLPIFRQIVAHPEWGQDNFTLEEMYVCAQKSLMSLLHPEEDARPLLPILSNSYKTWPHPAALDLLRQLVLLFRRDPNNVIGPVFADISSITLSGVRACRSVQGNLSDWAELMEAYLGLLAQICKKNTKMLLQVPDQIPEMLQCGIDCLMLPETGTVKAAANFLVHAIMQEEYLQSFVNPVGQQLVSVILQCVAGDVSRTNLEPHAEVLFALNKMWLPWLDVWLRIAFEEHYELFTVRQIQKDTFIKSVLRERTSKRILFELMQDFSLQNLASASNRNVITRKQ</sequence>
<reference evidence="7 8" key="1">
    <citation type="submission" date="2024-08" db="EMBL/GenBank/DDBJ databases">
        <authorList>
            <person name="Will J Nash"/>
            <person name="Angela Man"/>
            <person name="Seanna McTaggart"/>
            <person name="Kendall Baker"/>
            <person name="Tom Barker"/>
            <person name="Leah Catchpole"/>
            <person name="Alex Durrant"/>
            <person name="Karim Gharbi"/>
            <person name="Naomi Irish"/>
            <person name="Gemy Kaithakottil"/>
            <person name="Debby Ku"/>
            <person name="Aaliyah Providence"/>
            <person name="Felix Shaw"/>
            <person name="David Swarbreck"/>
            <person name="Chris Watkins"/>
            <person name="Ann M. McCartney"/>
            <person name="Giulio Formenti"/>
            <person name="Alice Mouton"/>
            <person name="Noel Vella"/>
            <person name="Bjorn M von Reumont"/>
            <person name="Adriana Vella"/>
            <person name="Wilfried Haerty"/>
        </authorList>
    </citation>
    <scope>NUCLEOTIDE SEQUENCE [LARGE SCALE GENOMIC DNA]</scope>
</reference>
<keyword evidence="4" id="KW-0813">Transport</keyword>
<comment type="subunit">
    <text evidence="3">Interacts with UBC9, RAN, RBM8A, eIF-1A and PAX6.</text>
</comment>
<dbReference type="InterPro" id="IPR016024">
    <property type="entry name" value="ARM-type_fold"/>
</dbReference>
<keyword evidence="5" id="KW-0539">Nucleus</keyword>
<dbReference type="EMBL" id="CAXAJV020001292">
    <property type="protein sequence ID" value="CAL7942460.1"/>
    <property type="molecule type" value="Genomic_DNA"/>
</dbReference>
<protein>
    <recommendedName>
        <fullName evidence="6">Importin N-terminal domain-containing protein</fullName>
    </recommendedName>
</protein>
<dbReference type="PANTHER" id="PTHR12363:SF33">
    <property type="entry name" value="IMPORTIN-13"/>
    <property type="match status" value="1"/>
</dbReference>
<evidence type="ECO:0000256" key="5">
    <source>
        <dbReference type="ARBA" id="ARBA00023242"/>
    </source>
</evidence>
<dbReference type="Proteomes" id="UP001642520">
    <property type="component" value="Unassembled WGS sequence"/>
</dbReference>
<dbReference type="InterPro" id="IPR040520">
    <property type="entry name" value="Importin_rep_3"/>
</dbReference>
<evidence type="ECO:0000256" key="1">
    <source>
        <dbReference type="ARBA" id="ARBA00004123"/>
    </source>
</evidence>
<evidence type="ECO:0000256" key="4">
    <source>
        <dbReference type="ARBA" id="ARBA00022448"/>
    </source>
</evidence>
<dbReference type="InterPro" id="IPR011989">
    <property type="entry name" value="ARM-like"/>
</dbReference>
<evidence type="ECO:0000256" key="3">
    <source>
        <dbReference type="ARBA" id="ARBA00011422"/>
    </source>
</evidence>
<evidence type="ECO:0000256" key="2">
    <source>
        <dbReference type="ARBA" id="ARBA00007991"/>
    </source>
</evidence>
<dbReference type="InterPro" id="IPR051345">
    <property type="entry name" value="Importin_beta-like_NTR"/>
</dbReference>
<comment type="similarity">
    <text evidence="2">Belongs to the importin beta family.</text>
</comment>
<comment type="caution">
    <text evidence="7">The sequence shown here is derived from an EMBL/GenBank/DDBJ whole genome shotgun (WGS) entry which is preliminary data.</text>
</comment>